<dbReference type="EMBL" id="JAODIM010000036">
    <property type="protein sequence ID" value="MCU5776739.1"/>
    <property type="molecule type" value="Genomic_DNA"/>
</dbReference>
<evidence type="ECO:0000313" key="1">
    <source>
        <dbReference type="EMBL" id="MCU5776739.1"/>
    </source>
</evidence>
<name>A0A9J6PJT2_9GAMM</name>
<dbReference type="AlphaFoldDB" id="A0A9J6PJT2"/>
<accession>A0A9J6PJT2</accession>
<evidence type="ECO:0000313" key="2">
    <source>
        <dbReference type="Proteomes" id="UP001064262"/>
    </source>
</evidence>
<proteinExistence type="predicted"/>
<reference evidence="1" key="1">
    <citation type="submission" date="2022-09" db="EMBL/GenBank/DDBJ databases">
        <title>Winslowiella arboricola sp. nov., isolated from bleeding cankers on broadleaf hosts.</title>
        <authorList>
            <person name="Brady C."/>
            <person name="Kaur S."/>
            <person name="Crampton B."/>
            <person name="Maddock D."/>
            <person name="Arnold D."/>
            <person name="Denman S."/>
        </authorList>
    </citation>
    <scope>NUCLEOTIDE SEQUENCE</scope>
    <source>
        <strain evidence="1">BAC 15a-03b</strain>
    </source>
</reference>
<protein>
    <submittedName>
        <fullName evidence="1">Uncharacterized protein</fullName>
    </submittedName>
</protein>
<keyword evidence="2" id="KW-1185">Reference proteome</keyword>
<gene>
    <name evidence="1" type="ORF">N5923_04390</name>
</gene>
<dbReference type="Proteomes" id="UP001064262">
    <property type="component" value="Unassembled WGS sequence"/>
</dbReference>
<dbReference type="RefSeq" id="WP_267142761.1">
    <property type="nucleotide sequence ID" value="NZ_JAODIL010000072.1"/>
</dbReference>
<organism evidence="1 2">
    <name type="scientific">Winslowiella arboricola</name>
    <dbReference type="NCBI Taxonomy" id="2978220"/>
    <lineage>
        <taxon>Bacteria</taxon>
        <taxon>Pseudomonadati</taxon>
        <taxon>Pseudomonadota</taxon>
        <taxon>Gammaproteobacteria</taxon>
        <taxon>Enterobacterales</taxon>
        <taxon>Erwiniaceae</taxon>
        <taxon>Winslowiella</taxon>
    </lineage>
</organism>
<sequence>MEITSSGNNLSYSNVTSASNGGNHTAWSYPLSNVTNSQARLLSKFARAEYYSLTRRAAACVEALNAKLAEREQCEEHIGRFTELAPQLLAGSDSEQHWRDLEILESLRILFKQQCTDDNIPASRQAGDSLMLISSTSQQMIHYTQQERAKCGDCYNQLSQHASSQPIALDITNHTDPLTADLVAFNGHLQHLHPMSVGGELAENTEQQLLLRQSWYQHFGDRRSTGLAQLEKCVLKHDKRIQALAAVQKSAERPLAYFAQLVVKFYQWVTAGK</sequence>
<comment type="caution">
    <text evidence="1">The sequence shown here is derived from an EMBL/GenBank/DDBJ whole genome shotgun (WGS) entry which is preliminary data.</text>
</comment>